<name>A0A066ZT62_HYDMR</name>
<dbReference type="NCBIfam" id="TIGR01509">
    <property type="entry name" value="HAD-SF-IA-v3"/>
    <property type="match status" value="1"/>
</dbReference>
<dbReference type="GO" id="GO:0008967">
    <property type="term" value="F:phosphoglycolate phosphatase activity"/>
    <property type="evidence" value="ECO:0007669"/>
    <property type="project" value="TreeGrafter"/>
</dbReference>
<dbReference type="InterPro" id="IPR006439">
    <property type="entry name" value="HAD-SF_hydro_IA"/>
</dbReference>
<dbReference type="Gene3D" id="3.40.50.1000">
    <property type="entry name" value="HAD superfamily/HAD-like"/>
    <property type="match status" value="1"/>
</dbReference>
<dbReference type="EMBL" id="JMIU01000001">
    <property type="protein sequence ID" value="KDN96662.1"/>
    <property type="molecule type" value="Genomic_DNA"/>
</dbReference>
<proteinExistence type="predicted"/>
<evidence type="ECO:0000313" key="2">
    <source>
        <dbReference type="Proteomes" id="UP000027341"/>
    </source>
</evidence>
<dbReference type="SFLD" id="SFLDS00003">
    <property type="entry name" value="Haloacid_Dehalogenase"/>
    <property type="match status" value="1"/>
</dbReference>
<reference evidence="1 2" key="1">
    <citation type="submission" date="2014-04" db="EMBL/GenBank/DDBJ databases">
        <title>Draft genome sequence of Hydrogenovibrio marinus MH-110, a model organism for aerobic H2 metabolism.</title>
        <authorList>
            <person name="Cha H.J."/>
            <person name="Jo B.H."/>
            <person name="Hwang B.H."/>
        </authorList>
    </citation>
    <scope>NUCLEOTIDE SEQUENCE [LARGE SCALE GENOMIC DNA]</scope>
    <source>
        <strain evidence="1 2">MH-110</strain>
    </source>
</reference>
<organism evidence="1 2">
    <name type="scientific">Hydrogenovibrio marinus</name>
    <dbReference type="NCBI Taxonomy" id="28885"/>
    <lineage>
        <taxon>Bacteria</taxon>
        <taxon>Pseudomonadati</taxon>
        <taxon>Pseudomonadota</taxon>
        <taxon>Gammaproteobacteria</taxon>
        <taxon>Thiotrichales</taxon>
        <taxon>Piscirickettsiaceae</taxon>
        <taxon>Hydrogenovibrio</taxon>
    </lineage>
</organism>
<dbReference type="PANTHER" id="PTHR43434:SF3">
    <property type="entry name" value="GMP_IMP NUCLEOTIDASE YRFG"/>
    <property type="match status" value="1"/>
</dbReference>
<dbReference type="PRINTS" id="PR00413">
    <property type="entry name" value="HADHALOGNASE"/>
</dbReference>
<dbReference type="InterPro" id="IPR050155">
    <property type="entry name" value="HAD-like_hydrolase_sf"/>
</dbReference>
<dbReference type="RefSeq" id="WP_035629124.1">
    <property type="nucleotide sequence ID" value="NZ_AP020335.1"/>
</dbReference>
<keyword evidence="2" id="KW-1185">Reference proteome</keyword>
<comment type="caution">
    <text evidence="1">The sequence shown here is derived from an EMBL/GenBank/DDBJ whole genome shotgun (WGS) entry which is preliminary data.</text>
</comment>
<dbReference type="STRING" id="28885.EI16_10450"/>
<gene>
    <name evidence="1" type="ORF">EI16_10450</name>
</gene>
<dbReference type="InterPro" id="IPR036412">
    <property type="entry name" value="HAD-like_sf"/>
</dbReference>
<accession>A0A066ZT62</accession>
<sequence length="218" mass="25515">MTNINWQTIDTVLLDMDGTLLDLHFDWHFWMTYLPEIYANENNLTIDEANRIIHEKIHSQTGTLNWYCLDYWSTELQLPVAELKRDLKHMIQAHPEVMTFLKRLKELGKTVIMVTNAHRDSLAIKLEMTEIGDYFDAMVSAHDYGMPKENADIWRKIQSDFPFNPQRTLLIDDNIHALQTAQDFGIRYCVAATHVSPNMDKVDPKGFSHFENFNEIMP</sequence>
<dbReference type="PANTHER" id="PTHR43434">
    <property type="entry name" value="PHOSPHOGLYCOLATE PHOSPHATASE"/>
    <property type="match status" value="1"/>
</dbReference>
<dbReference type="Pfam" id="PF00702">
    <property type="entry name" value="Hydrolase"/>
    <property type="match status" value="1"/>
</dbReference>
<dbReference type="NCBIfam" id="NF011564">
    <property type="entry name" value="PRK14988.1"/>
    <property type="match status" value="1"/>
</dbReference>
<dbReference type="GO" id="GO:0005829">
    <property type="term" value="C:cytosol"/>
    <property type="evidence" value="ECO:0007669"/>
    <property type="project" value="TreeGrafter"/>
</dbReference>
<keyword evidence="1" id="KW-0378">Hydrolase</keyword>
<dbReference type="InterPro" id="IPR023214">
    <property type="entry name" value="HAD_sf"/>
</dbReference>
<evidence type="ECO:0000313" key="1">
    <source>
        <dbReference type="EMBL" id="KDN96662.1"/>
    </source>
</evidence>
<dbReference type="SUPFAM" id="SSF56784">
    <property type="entry name" value="HAD-like"/>
    <property type="match status" value="1"/>
</dbReference>
<dbReference type="Proteomes" id="UP000027341">
    <property type="component" value="Unassembled WGS sequence"/>
</dbReference>
<dbReference type="GO" id="GO:0006281">
    <property type="term" value="P:DNA repair"/>
    <property type="evidence" value="ECO:0007669"/>
    <property type="project" value="TreeGrafter"/>
</dbReference>
<dbReference type="AlphaFoldDB" id="A0A066ZT62"/>
<protein>
    <submittedName>
        <fullName evidence="1">HAD family hydrolase</fullName>
    </submittedName>
</protein>
<dbReference type="SFLD" id="SFLDG01129">
    <property type="entry name" value="C1.5:_HAD__Beta-PGM__Phosphata"/>
    <property type="match status" value="1"/>
</dbReference>